<dbReference type="PANTHER" id="PTHR46437">
    <property type="entry name" value="MORN REPEAT-CONTAINING PROTEIN 5"/>
    <property type="match status" value="1"/>
</dbReference>
<evidence type="ECO:0000256" key="1">
    <source>
        <dbReference type="ARBA" id="ARBA00004230"/>
    </source>
</evidence>
<keyword evidence="4" id="KW-0282">Flagellum</keyword>
<proteinExistence type="predicted"/>
<keyword evidence="5" id="KW-0969">Cilium</keyword>
<dbReference type="Proteomes" id="UP000625711">
    <property type="component" value="Unassembled WGS sequence"/>
</dbReference>
<dbReference type="SUPFAM" id="SSF101420">
    <property type="entry name" value="C-terminal domain of Ku80"/>
    <property type="match status" value="1"/>
</dbReference>
<dbReference type="PANTHER" id="PTHR46437:SF1">
    <property type="entry name" value="MORN REPEAT-CONTAINING PROTEIN 5"/>
    <property type="match status" value="1"/>
</dbReference>
<gene>
    <name evidence="7" type="ORF">GWI33_003762</name>
</gene>
<keyword evidence="8" id="KW-1185">Reference proteome</keyword>
<evidence type="ECO:0000256" key="6">
    <source>
        <dbReference type="ARBA" id="ARBA00023273"/>
    </source>
</evidence>
<dbReference type="Gene3D" id="2.20.110.10">
    <property type="entry name" value="Histone H3 K4-specific methyltransferase SET7/9 N-terminal domain"/>
    <property type="match status" value="1"/>
</dbReference>
<organism evidence="7 8">
    <name type="scientific">Rhynchophorus ferrugineus</name>
    <name type="common">Red palm weevil</name>
    <name type="synonym">Curculio ferrugineus</name>
    <dbReference type="NCBI Taxonomy" id="354439"/>
    <lineage>
        <taxon>Eukaryota</taxon>
        <taxon>Metazoa</taxon>
        <taxon>Ecdysozoa</taxon>
        <taxon>Arthropoda</taxon>
        <taxon>Hexapoda</taxon>
        <taxon>Insecta</taxon>
        <taxon>Pterygota</taxon>
        <taxon>Neoptera</taxon>
        <taxon>Endopterygota</taxon>
        <taxon>Coleoptera</taxon>
        <taxon>Polyphaga</taxon>
        <taxon>Cucujiformia</taxon>
        <taxon>Curculionidae</taxon>
        <taxon>Dryophthorinae</taxon>
        <taxon>Rhynchophorus</taxon>
    </lineage>
</organism>
<dbReference type="EMBL" id="JAACXV010000207">
    <property type="protein sequence ID" value="KAF7281970.1"/>
    <property type="molecule type" value="Genomic_DNA"/>
</dbReference>
<dbReference type="Pfam" id="PF02493">
    <property type="entry name" value="MORN"/>
    <property type="match status" value="2"/>
</dbReference>
<sequence length="295" mass="33626">MSVSGNNFSQIRPTLTPDWEKVGLHKRISPTRKRKKGDSGESHIGFLQYEKPEAHFVTGSTYEGCWDSIGIAGYGTYTFPHGAVYVGYFKDGQFHGKGTITYPMGHKLKGLWKHGKLISKLFYFADGLKYKEPWLYCKMPDRRFQIEFNTSLRGGNKEFLTNRQPTVKIPEGCYDTVDGFYDSSVNCIYSYDEEAIEQDNPTLYKRCTDSLKRTVLDEESNFIKTHYRNSSIGPIGYSPKLYEYWMKGTEDEVCLAMTELKLADKEASQISISSDAVSSCSNIQVQLEICELLTK</sequence>
<dbReference type="InterPro" id="IPR042814">
    <property type="entry name" value="Morn5"/>
</dbReference>
<dbReference type="GO" id="GO:0031514">
    <property type="term" value="C:motile cilium"/>
    <property type="evidence" value="ECO:0007669"/>
    <property type="project" value="UniProtKB-SubCell"/>
</dbReference>
<evidence type="ECO:0000313" key="8">
    <source>
        <dbReference type="Proteomes" id="UP000625711"/>
    </source>
</evidence>
<keyword evidence="6" id="KW-0966">Cell projection</keyword>
<dbReference type="SMART" id="SM00698">
    <property type="entry name" value="MORN"/>
    <property type="match status" value="2"/>
</dbReference>
<dbReference type="SUPFAM" id="SSF82185">
    <property type="entry name" value="Histone H3 K4-specific methyltransferase SET7/9 N-terminal domain"/>
    <property type="match status" value="1"/>
</dbReference>
<dbReference type="AlphaFoldDB" id="A0A834MJ13"/>
<evidence type="ECO:0000313" key="7">
    <source>
        <dbReference type="EMBL" id="KAF7281970.1"/>
    </source>
</evidence>
<evidence type="ECO:0000256" key="3">
    <source>
        <dbReference type="ARBA" id="ARBA00022737"/>
    </source>
</evidence>
<dbReference type="InterPro" id="IPR036494">
    <property type="entry name" value="Ku_C_sf"/>
</dbReference>
<protein>
    <recommendedName>
        <fullName evidence="2">MORN repeat-containing protein 5</fullName>
    </recommendedName>
</protein>
<comment type="subcellular location">
    <subcellularLocation>
        <location evidence="1">Cell projection</location>
        <location evidence="1">Cilium</location>
        <location evidence="1">Flagellum</location>
    </subcellularLocation>
</comment>
<evidence type="ECO:0000256" key="5">
    <source>
        <dbReference type="ARBA" id="ARBA00023069"/>
    </source>
</evidence>
<comment type="caution">
    <text evidence="7">The sequence shown here is derived from an EMBL/GenBank/DDBJ whole genome shotgun (WGS) entry which is preliminary data.</text>
</comment>
<keyword evidence="3" id="KW-0677">Repeat</keyword>
<accession>A0A834MJ13</accession>
<name>A0A834MJ13_RHYFE</name>
<evidence type="ECO:0000256" key="4">
    <source>
        <dbReference type="ARBA" id="ARBA00022846"/>
    </source>
</evidence>
<reference evidence="7" key="1">
    <citation type="submission" date="2020-08" db="EMBL/GenBank/DDBJ databases">
        <title>Genome sequencing and assembly of the red palm weevil Rhynchophorus ferrugineus.</title>
        <authorList>
            <person name="Dias G.B."/>
            <person name="Bergman C.M."/>
            <person name="Manee M."/>
        </authorList>
    </citation>
    <scope>NUCLEOTIDE SEQUENCE</scope>
    <source>
        <strain evidence="7">AA-2017</strain>
        <tissue evidence="7">Whole larva</tissue>
    </source>
</reference>
<dbReference type="OrthoDB" id="300500at2759"/>
<dbReference type="InterPro" id="IPR003409">
    <property type="entry name" value="MORN"/>
</dbReference>
<evidence type="ECO:0000256" key="2">
    <source>
        <dbReference type="ARBA" id="ARBA00016322"/>
    </source>
</evidence>